<dbReference type="EMBL" id="RBNJ01009038">
    <property type="protein sequence ID" value="RUS27103.1"/>
    <property type="molecule type" value="Genomic_DNA"/>
</dbReference>
<gene>
    <name evidence="1" type="ORF">BC938DRAFT_483710</name>
</gene>
<dbReference type="Proteomes" id="UP000274822">
    <property type="component" value="Unassembled WGS sequence"/>
</dbReference>
<dbReference type="AlphaFoldDB" id="A0A433QBE7"/>
<evidence type="ECO:0000313" key="2">
    <source>
        <dbReference type="Proteomes" id="UP000274822"/>
    </source>
</evidence>
<proteinExistence type="predicted"/>
<reference evidence="1 2" key="1">
    <citation type="journal article" date="2018" name="New Phytol.">
        <title>Phylogenomics of Endogonaceae and evolution of mycorrhizas within Mucoromycota.</title>
        <authorList>
            <person name="Chang Y."/>
            <person name="Desiro A."/>
            <person name="Na H."/>
            <person name="Sandor L."/>
            <person name="Lipzen A."/>
            <person name="Clum A."/>
            <person name="Barry K."/>
            <person name="Grigoriev I.V."/>
            <person name="Martin F.M."/>
            <person name="Stajich J.E."/>
            <person name="Smith M.E."/>
            <person name="Bonito G."/>
            <person name="Spatafora J.W."/>
        </authorList>
    </citation>
    <scope>NUCLEOTIDE SEQUENCE [LARGE SCALE GENOMIC DNA]</scope>
    <source>
        <strain evidence="1 2">AD002</strain>
    </source>
</reference>
<keyword evidence="2" id="KW-1185">Reference proteome</keyword>
<name>A0A433QBE7_9FUNG</name>
<organism evidence="1 2">
    <name type="scientific">Jimgerdemannia flammicorona</name>
    <dbReference type="NCBI Taxonomy" id="994334"/>
    <lineage>
        <taxon>Eukaryota</taxon>
        <taxon>Fungi</taxon>
        <taxon>Fungi incertae sedis</taxon>
        <taxon>Mucoromycota</taxon>
        <taxon>Mucoromycotina</taxon>
        <taxon>Endogonomycetes</taxon>
        <taxon>Endogonales</taxon>
        <taxon>Endogonaceae</taxon>
        <taxon>Jimgerdemannia</taxon>
    </lineage>
</organism>
<protein>
    <submittedName>
        <fullName evidence="1">Uncharacterized protein</fullName>
    </submittedName>
</protein>
<comment type="caution">
    <text evidence="1">The sequence shown here is derived from an EMBL/GenBank/DDBJ whole genome shotgun (WGS) entry which is preliminary data.</text>
</comment>
<sequence length="82" mass="9295">MKCARVSSSKAPPCNVIVSSLITRHNVKVVIMHANNDQPFMHDLRRLPLNFVIADDEPHYPTQIMLWSRVLTGDILEHSSVC</sequence>
<accession>A0A433QBE7</accession>
<evidence type="ECO:0000313" key="1">
    <source>
        <dbReference type="EMBL" id="RUS27103.1"/>
    </source>
</evidence>